<dbReference type="PANTHER" id="PTHR20883:SF48">
    <property type="entry name" value="ECTOINE DIOXYGENASE"/>
    <property type="match status" value="1"/>
</dbReference>
<dbReference type="AlphaFoldDB" id="A0AAD0TVN7"/>
<organism evidence="2 3">
    <name type="scientific">Aliarcobacter cryaerophilus ATCC 43158</name>
    <dbReference type="NCBI Taxonomy" id="1032070"/>
    <lineage>
        <taxon>Bacteria</taxon>
        <taxon>Pseudomonadati</taxon>
        <taxon>Campylobacterota</taxon>
        <taxon>Epsilonproteobacteria</taxon>
        <taxon>Campylobacterales</taxon>
        <taxon>Arcobacteraceae</taxon>
        <taxon>Aliarcobacter</taxon>
    </lineage>
</organism>
<reference evidence="2 3" key="1">
    <citation type="submission" date="2018-10" db="EMBL/GenBank/DDBJ databases">
        <title>Complete genome sequences of Arcobacter cryaerophilus strains ATCC 43158 and ATCC 49615.</title>
        <authorList>
            <person name="Miller W.G."/>
            <person name="Yee E."/>
            <person name="Bono J.L."/>
        </authorList>
    </citation>
    <scope>NUCLEOTIDE SEQUENCE [LARGE SCALE GENOMIC DNA]</scope>
    <source>
        <strain evidence="2 3">ATCC 43158</strain>
    </source>
</reference>
<accession>A0AAD0TVN7</accession>
<dbReference type="KEGG" id="acre:ACRYA_0767"/>
<dbReference type="RefSeq" id="WP_105917694.1">
    <property type="nucleotide sequence ID" value="NZ_CP021072.1"/>
</dbReference>
<comment type="cofactor">
    <cofactor evidence="1">
        <name>Fe(2+)</name>
        <dbReference type="ChEBI" id="CHEBI:29033"/>
    </cofactor>
</comment>
<dbReference type="Gene3D" id="2.60.120.620">
    <property type="entry name" value="q2cbj1_9rhob like domain"/>
    <property type="match status" value="1"/>
</dbReference>
<dbReference type="InterPro" id="IPR008775">
    <property type="entry name" value="Phytyl_CoA_dOase-like"/>
</dbReference>
<protein>
    <submittedName>
        <fullName evidence="2">Hydroxylase-related dioxygenase, PhyH family</fullName>
    </submittedName>
</protein>
<dbReference type="GO" id="GO:0005506">
    <property type="term" value="F:iron ion binding"/>
    <property type="evidence" value="ECO:0007669"/>
    <property type="project" value="UniProtKB-ARBA"/>
</dbReference>
<gene>
    <name evidence="2" type="ORF">ACRYA_0767</name>
</gene>
<dbReference type="SUPFAM" id="SSF51197">
    <property type="entry name" value="Clavaminate synthase-like"/>
    <property type="match status" value="1"/>
</dbReference>
<name>A0AAD0TVN7_9BACT</name>
<dbReference type="GO" id="GO:0016706">
    <property type="term" value="F:2-oxoglutarate-dependent dioxygenase activity"/>
    <property type="evidence" value="ECO:0007669"/>
    <property type="project" value="UniProtKB-ARBA"/>
</dbReference>
<keyword evidence="2" id="KW-0560">Oxidoreductase</keyword>
<keyword evidence="2" id="KW-0223">Dioxygenase</keyword>
<evidence type="ECO:0000313" key="2">
    <source>
        <dbReference type="EMBL" id="AYJ79905.1"/>
    </source>
</evidence>
<dbReference type="PANTHER" id="PTHR20883">
    <property type="entry name" value="PHYTANOYL-COA DIOXYGENASE DOMAIN CONTAINING 1"/>
    <property type="match status" value="1"/>
</dbReference>
<evidence type="ECO:0000313" key="3">
    <source>
        <dbReference type="Proteomes" id="UP000273809"/>
    </source>
</evidence>
<dbReference type="EMBL" id="CP032823">
    <property type="protein sequence ID" value="AYJ79905.1"/>
    <property type="molecule type" value="Genomic_DNA"/>
</dbReference>
<dbReference type="Proteomes" id="UP000273809">
    <property type="component" value="Chromosome"/>
</dbReference>
<dbReference type="Pfam" id="PF05721">
    <property type="entry name" value="PhyH"/>
    <property type="match status" value="1"/>
</dbReference>
<evidence type="ECO:0000256" key="1">
    <source>
        <dbReference type="ARBA" id="ARBA00001954"/>
    </source>
</evidence>
<dbReference type="GeneID" id="56460987"/>
<sequence length="283" mass="32855">MSKYGLLEQNVCESIADYRAEELLYRGFTIIEDVLPVDRLDELRVKVDAVYDKQVQILGEDLIDTIRDGLVARNLLCHDDTFVEFLQLSPIVEVLKKVIGEKYILIAQNGIINKSKQHHYQRNWHRDLAYQNYMCSEPLAINVMIALDDFTIESGATEVVPFSHKIVKIPTDKYIEENKLSACIKAGSAIIFDSILLHKAGVNESDTILTRRGVNHIYGKPMMRQTIDIPKAMCGKFKDDTHLRTVLGYEFESYISDIEWRKFKYEQFKENEFKHRLDDKPLY</sequence>
<proteinExistence type="predicted"/>